<dbReference type="Proteomes" id="UP000270296">
    <property type="component" value="Unassembled WGS sequence"/>
</dbReference>
<feature type="transmembrane region" description="Helical" evidence="9">
    <location>
        <begin position="32"/>
        <end position="55"/>
    </location>
</feature>
<dbReference type="InterPro" id="IPR020846">
    <property type="entry name" value="MFS_dom"/>
</dbReference>
<dbReference type="GO" id="GO:0043195">
    <property type="term" value="C:terminal bouton"/>
    <property type="evidence" value="ECO:0007669"/>
    <property type="project" value="TreeGrafter"/>
</dbReference>
<evidence type="ECO:0000256" key="8">
    <source>
        <dbReference type="ARBA" id="ARBA00023180"/>
    </source>
</evidence>
<dbReference type="PANTHER" id="PTHR23506">
    <property type="entry name" value="GH10249P"/>
    <property type="match status" value="1"/>
</dbReference>
<dbReference type="GO" id="GO:0030122">
    <property type="term" value="C:AP-2 adaptor complex"/>
    <property type="evidence" value="ECO:0007669"/>
    <property type="project" value="TreeGrafter"/>
</dbReference>
<reference evidence="11 12" key="2">
    <citation type="submission" date="2018-11" db="EMBL/GenBank/DDBJ databases">
        <authorList>
            <consortium name="Pathogen Informatics"/>
        </authorList>
    </citation>
    <scope>NUCLEOTIDE SEQUENCE [LARGE SCALE GENOMIC DNA]</scope>
</reference>
<keyword evidence="8" id="KW-0325">Glycoprotein</keyword>
<dbReference type="GO" id="GO:0030121">
    <property type="term" value="C:AP-1 adaptor complex"/>
    <property type="evidence" value="ECO:0007669"/>
    <property type="project" value="TreeGrafter"/>
</dbReference>
<sequence>MGIIIPFINKDITDLKVQLKNKINEEKNQRRLVLVIVSIALLLDNMLYMVIVPIIPDYLRRIGAYEVSYLYKYANVTLPNGTVVTMKKQRIKQYASEDQSLGYLFASKAILQLLINPFSGTLIDRIGYETPLIIGLVVMFSSTAIFALGQSYGVLFMARSLQGKAFSPLSICFQSRCIFPL</sequence>
<comment type="similarity">
    <text evidence="2">Belongs to the major facilitator superfamily. Vesicular transporter family.</text>
</comment>
<accession>A0A183ITD6</accession>
<evidence type="ECO:0000256" key="4">
    <source>
        <dbReference type="ARBA" id="ARBA00022692"/>
    </source>
</evidence>
<evidence type="ECO:0000256" key="6">
    <source>
        <dbReference type="ARBA" id="ARBA00022989"/>
    </source>
</evidence>
<dbReference type="OrthoDB" id="5086884at2759"/>
<dbReference type="InterPro" id="IPR011701">
    <property type="entry name" value="MFS"/>
</dbReference>
<keyword evidence="12" id="KW-1185">Reference proteome</keyword>
<dbReference type="GO" id="GO:0005277">
    <property type="term" value="F:acetylcholine transmembrane transporter activity"/>
    <property type="evidence" value="ECO:0007669"/>
    <property type="project" value="TreeGrafter"/>
</dbReference>
<feature type="domain" description="Major facilitator superfamily (MFS) profile" evidence="10">
    <location>
        <begin position="33"/>
        <end position="181"/>
    </location>
</feature>
<dbReference type="PANTHER" id="PTHR23506:SF13">
    <property type="entry name" value="VESICULAR ACETYLCHOLINE TRANSPORTER"/>
    <property type="match status" value="1"/>
</dbReference>
<evidence type="ECO:0000256" key="2">
    <source>
        <dbReference type="ARBA" id="ARBA00006829"/>
    </source>
</evidence>
<evidence type="ECO:0000313" key="13">
    <source>
        <dbReference type="WBParaSite" id="SBAD_0000714801-mRNA-1"/>
    </source>
</evidence>
<keyword evidence="4 9" id="KW-0812">Transmembrane</keyword>
<evidence type="ECO:0000256" key="5">
    <source>
        <dbReference type="ARBA" id="ARBA00022775"/>
    </source>
</evidence>
<protein>
    <submittedName>
        <fullName evidence="13">MFS domain-containing protein</fullName>
    </submittedName>
</protein>
<feature type="transmembrane region" description="Helical" evidence="9">
    <location>
        <begin position="132"/>
        <end position="158"/>
    </location>
</feature>
<evidence type="ECO:0000256" key="1">
    <source>
        <dbReference type="ARBA" id="ARBA00004141"/>
    </source>
</evidence>
<keyword evidence="5" id="KW-0532">Neurotransmitter transport</keyword>
<dbReference type="WBParaSite" id="SBAD_0000714801-mRNA-1">
    <property type="protein sequence ID" value="SBAD_0000714801-mRNA-1"/>
    <property type="gene ID" value="SBAD_0000714801"/>
</dbReference>
<evidence type="ECO:0000256" key="7">
    <source>
        <dbReference type="ARBA" id="ARBA00023136"/>
    </source>
</evidence>
<dbReference type="SUPFAM" id="SSF103473">
    <property type="entry name" value="MFS general substrate transporter"/>
    <property type="match status" value="1"/>
</dbReference>
<dbReference type="PROSITE" id="PS50850">
    <property type="entry name" value="MFS"/>
    <property type="match status" value="1"/>
</dbReference>
<evidence type="ECO:0000313" key="12">
    <source>
        <dbReference type="Proteomes" id="UP000270296"/>
    </source>
</evidence>
<dbReference type="GO" id="GO:0007268">
    <property type="term" value="P:chemical synaptic transmission"/>
    <property type="evidence" value="ECO:0007669"/>
    <property type="project" value="TreeGrafter"/>
</dbReference>
<keyword evidence="3" id="KW-0813">Transport</keyword>
<dbReference type="Gene3D" id="1.20.1250.20">
    <property type="entry name" value="MFS general substrate transporter like domains"/>
    <property type="match status" value="1"/>
</dbReference>
<dbReference type="InterPro" id="IPR050930">
    <property type="entry name" value="MFS_Vesicular_Transporter"/>
</dbReference>
<proteinExistence type="inferred from homology"/>
<reference evidence="13" key="1">
    <citation type="submission" date="2016-06" db="UniProtKB">
        <authorList>
            <consortium name="WormBaseParasite"/>
        </authorList>
    </citation>
    <scope>IDENTIFICATION</scope>
</reference>
<dbReference type="Pfam" id="PF07690">
    <property type="entry name" value="MFS_1"/>
    <property type="match status" value="1"/>
</dbReference>
<comment type="subcellular location">
    <subcellularLocation>
        <location evidence="1">Membrane</location>
        <topology evidence="1">Multi-pass membrane protein</topology>
    </subcellularLocation>
</comment>
<evidence type="ECO:0000256" key="9">
    <source>
        <dbReference type="SAM" id="Phobius"/>
    </source>
</evidence>
<name>A0A183ITD6_9BILA</name>
<evidence type="ECO:0000313" key="11">
    <source>
        <dbReference type="EMBL" id="VDP11051.1"/>
    </source>
</evidence>
<organism evidence="13">
    <name type="scientific">Soboliphyme baturini</name>
    <dbReference type="NCBI Taxonomy" id="241478"/>
    <lineage>
        <taxon>Eukaryota</taxon>
        <taxon>Metazoa</taxon>
        <taxon>Ecdysozoa</taxon>
        <taxon>Nematoda</taxon>
        <taxon>Enoplea</taxon>
        <taxon>Dorylaimia</taxon>
        <taxon>Dioctophymatida</taxon>
        <taxon>Dioctophymatoidea</taxon>
        <taxon>Soboliphymatidae</taxon>
        <taxon>Soboliphyme</taxon>
    </lineage>
</organism>
<dbReference type="AlphaFoldDB" id="A0A183ITD6"/>
<dbReference type="InterPro" id="IPR036259">
    <property type="entry name" value="MFS_trans_sf"/>
</dbReference>
<dbReference type="EMBL" id="UZAM01010123">
    <property type="protein sequence ID" value="VDP11051.1"/>
    <property type="molecule type" value="Genomic_DNA"/>
</dbReference>
<evidence type="ECO:0000259" key="10">
    <source>
        <dbReference type="PROSITE" id="PS50850"/>
    </source>
</evidence>
<evidence type="ECO:0000256" key="3">
    <source>
        <dbReference type="ARBA" id="ARBA00022448"/>
    </source>
</evidence>
<gene>
    <name evidence="11" type="ORF">SBAD_LOCUS6883</name>
</gene>
<keyword evidence="7 9" id="KW-0472">Membrane</keyword>
<keyword evidence="6 9" id="KW-1133">Transmembrane helix</keyword>